<dbReference type="PANTHER" id="PTHR45348:SF2">
    <property type="entry name" value="ZINC-TYPE ALCOHOL DEHYDROGENASE-LIKE PROTEIN C2E1P3.01"/>
    <property type="match status" value="1"/>
</dbReference>
<keyword evidence="3" id="KW-0479">Metal-binding</keyword>
<name>A0ABR3XDU7_9EURO</name>
<evidence type="ECO:0000256" key="1">
    <source>
        <dbReference type="ARBA" id="ARBA00008072"/>
    </source>
</evidence>
<organism evidence="6 7">
    <name type="scientific">Paecilomyces lecythidis</name>
    <dbReference type="NCBI Taxonomy" id="3004212"/>
    <lineage>
        <taxon>Eukaryota</taxon>
        <taxon>Fungi</taxon>
        <taxon>Dikarya</taxon>
        <taxon>Ascomycota</taxon>
        <taxon>Pezizomycotina</taxon>
        <taxon>Eurotiomycetes</taxon>
        <taxon>Eurotiomycetidae</taxon>
        <taxon>Eurotiales</taxon>
        <taxon>Thermoascaceae</taxon>
        <taxon>Paecilomyces</taxon>
    </lineage>
</organism>
<feature type="domain" description="Alcohol dehydrogenase-like C-terminal" evidence="4">
    <location>
        <begin position="205"/>
        <end position="321"/>
    </location>
</feature>
<evidence type="ECO:0000259" key="4">
    <source>
        <dbReference type="Pfam" id="PF00107"/>
    </source>
</evidence>
<evidence type="ECO:0000313" key="7">
    <source>
        <dbReference type="Proteomes" id="UP001583193"/>
    </source>
</evidence>
<comment type="cofactor">
    <cofactor evidence="3">
        <name>Zn(2+)</name>
        <dbReference type="ChEBI" id="CHEBI:29105"/>
    </cofactor>
</comment>
<dbReference type="CDD" id="cd08249">
    <property type="entry name" value="enoyl_reductase_like"/>
    <property type="match status" value="1"/>
</dbReference>
<protein>
    <recommendedName>
        <fullName evidence="8">Enoyl reductase (ER) domain-containing protein</fullName>
    </recommendedName>
</protein>
<keyword evidence="2" id="KW-0560">Oxidoreductase</keyword>
<dbReference type="InterPro" id="IPR011032">
    <property type="entry name" value="GroES-like_sf"/>
</dbReference>
<evidence type="ECO:0000256" key="2">
    <source>
        <dbReference type="ARBA" id="ARBA00023002"/>
    </source>
</evidence>
<dbReference type="SUPFAM" id="SSF51735">
    <property type="entry name" value="NAD(P)-binding Rossmann-fold domains"/>
    <property type="match status" value="1"/>
</dbReference>
<dbReference type="Proteomes" id="UP001583193">
    <property type="component" value="Unassembled WGS sequence"/>
</dbReference>
<dbReference type="Gene3D" id="3.40.50.720">
    <property type="entry name" value="NAD(P)-binding Rossmann-like Domain"/>
    <property type="match status" value="1"/>
</dbReference>
<comment type="similarity">
    <text evidence="1 3">Belongs to the zinc-containing alcohol dehydrogenase family.</text>
</comment>
<keyword evidence="7" id="KW-1185">Reference proteome</keyword>
<dbReference type="InterPro" id="IPR013149">
    <property type="entry name" value="ADH-like_C"/>
</dbReference>
<dbReference type="EMBL" id="JAVDPF010000020">
    <property type="protein sequence ID" value="KAL1874104.1"/>
    <property type="molecule type" value="Genomic_DNA"/>
</dbReference>
<comment type="caution">
    <text evidence="6">The sequence shown here is derived from an EMBL/GenBank/DDBJ whole genome shotgun (WGS) entry which is preliminary data.</text>
</comment>
<dbReference type="PANTHER" id="PTHR45348">
    <property type="entry name" value="HYPOTHETICAL OXIDOREDUCTASE (EUROFUNG)"/>
    <property type="match status" value="1"/>
</dbReference>
<dbReference type="Gene3D" id="3.90.180.10">
    <property type="entry name" value="Medium-chain alcohol dehydrogenases, catalytic domain"/>
    <property type="match status" value="1"/>
</dbReference>
<evidence type="ECO:0000259" key="5">
    <source>
        <dbReference type="Pfam" id="PF08240"/>
    </source>
</evidence>
<dbReference type="PROSITE" id="PS00059">
    <property type="entry name" value="ADH_ZINC"/>
    <property type="match status" value="1"/>
</dbReference>
<accession>A0ABR3XDU7</accession>
<dbReference type="Pfam" id="PF00107">
    <property type="entry name" value="ADH_zinc_N"/>
    <property type="match status" value="1"/>
</dbReference>
<dbReference type="InterPro" id="IPR047122">
    <property type="entry name" value="Trans-enoyl_RdTase-like"/>
</dbReference>
<dbReference type="Pfam" id="PF08240">
    <property type="entry name" value="ADH_N"/>
    <property type="match status" value="1"/>
</dbReference>
<evidence type="ECO:0000313" key="6">
    <source>
        <dbReference type="EMBL" id="KAL1874104.1"/>
    </source>
</evidence>
<proteinExistence type="inferred from homology"/>
<sequence>MQKAVVIENVGKPAVVVDRPIPEPDENHLLVRVTATSCKSYTFARKVSKFEQRSVESADARSVNPVDQKTRDEGLFFKQASQVIGHELAGEVTKLGRAVDRTRFVIGDHIFAQADFVPGHIQTDTGTLQQYALVNVRFAAKVSDAGLTDEEATTIPVCAIASFIALFHSTGMGLPIPPAVHETSSVPVGLEHKAILIIGGGSNCGRFAIQFAKLVGFSKIVTIASANSFAQLKQLGATHLVDRHIGFDLIIQQVRAITGDDLIYAFDAVNTGSMQDIGLFALSNTKKGCLVTLNRPSTQDSRAAIPPQQTGRHERKMTFGFSALYPEEAAIFWETIARWVRLGAIKPLQFSTADGFDIARINSILDGYRDGQGQKVVLKL</sequence>
<evidence type="ECO:0000256" key="3">
    <source>
        <dbReference type="RuleBase" id="RU361277"/>
    </source>
</evidence>
<dbReference type="InterPro" id="IPR013154">
    <property type="entry name" value="ADH-like_N"/>
</dbReference>
<gene>
    <name evidence="6" type="ORF">Plec18167_006038</name>
</gene>
<dbReference type="InterPro" id="IPR002328">
    <property type="entry name" value="ADH_Zn_CS"/>
</dbReference>
<keyword evidence="3" id="KW-0862">Zinc</keyword>
<dbReference type="SUPFAM" id="SSF50129">
    <property type="entry name" value="GroES-like"/>
    <property type="match status" value="1"/>
</dbReference>
<reference evidence="6 7" key="1">
    <citation type="journal article" date="2024" name="IMA Fungus">
        <title>IMA Genome - F19 : A genome assembly and annotation guide to empower mycologists, including annotated draft genome sequences of Ceratocystis pirilliformis, Diaporthe australafricana, Fusarium ophioides, Paecilomyces lecythidis, and Sporothrix stenoceras.</title>
        <authorList>
            <person name="Aylward J."/>
            <person name="Wilson A.M."/>
            <person name="Visagie C.M."/>
            <person name="Spraker J."/>
            <person name="Barnes I."/>
            <person name="Buitendag C."/>
            <person name="Ceriani C."/>
            <person name="Del Mar Angel L."/>
            <person name="du Plessis D."/>
            <person name="Fuchs T."/>
            <person name="Gasser K."/>
            <person name="Kramer D."/>
            <person name="Li W."/>
            <person name="Munsamy K."/>
            <person name="Piso A."/>
            <person name="Price J.L."/>
            <person name="Sonnekus B."/>
            <person name="Thomas C."/>
            <person name="van der Nest A."/>
            <person name="van Dijk A."/>
            <person name="van Heerden A."/>
            <person name="van Vuuren N."/>
            <person name="Yilmaz N."/>
            <person name="Duong T.A."/>
            <person name="van der Merwe N.A."/>
            <person name="Wingfield M.J."/>
            <person name="Wingfield B.D."/>
        </authorList>
    </citation>
    <scope>NUCLEOTIDE SEQUENCE [LARGE SCALE GENOMIC DNA]</scope>
    <source>
        <strain evidence="6 7">CMW 18167</strain>
    </source>
</reference>
<evidence type="ECO:0008006" key="8">
    <source>
        <dbReference type="Google" id="ProtNLM"/>
    </source>
</evidence>
<feature type="domain" description="Alcohol dehydrogenase-like N-terminal" evidence="5">
    <location>
        <begin position="60"/>
        <end position="143"/>
    </location>
</feature>
<dbReference type="InterPro" id="IPR036291">
    <property type="entry name" value="NAD(P)-bd_dom_sf"/>
</dbReference>